<dbReference type="Proteomes" id="UP000034680">
    <property type="component" value="Unassembled WGS sequence"/>
</dbReference>
<feature type="domain" description="JmjC" evidence="2">
    <location>
        <begin position="554"/>
        <end position="760"/>
    </location>
</feature>
<dbReference type="InterPro" id="IPR003347">
    <property type="entry name" value="JmjC_dom"/>
</dbReference>
<proteinExistence type="predicted"/>
<feature type="compositionally biased region" description="Pro residues" evidence="1">
    <location>
        <begin position="529"/>
        <end position="540"/>
    </location>
</feature>
<organism evidence="3 4">
    <name type="scientific">Diaporthe ampelina</name>
    <dbReference type="NCBI Taxonomy" id="1214573"/>
    <lineage>
        <taxon>Eukaryota</taxon>
        <taxon>Fungi</taxon>
        <taxon>Dikarya</taxon>
        <taxon>Ascomycota</taxon>
        <taxon>Pezizomycotina</taxon>
        <taxon>Sordariomycetes</taxon>
        <taxon>Sordariomycetidae</taxon>
        <taxon>Diaporthales</taxon>
        <taxon>Diaporthaceae</taxon>
        <taxon>Diaporthe</taxon>
    </lineage>
</organism>
<feature type="compositionally biased region" description="Pro residues" evidence="1">
    <location>
        <begin position="499"/>
        <end position="509"/>
    </location>
</feature>
<protein>
    <submittedName>
        <fullName evidence="3">Putative domain-containing protein 5</fullName>
    </submittedName>
</protein>
<feature type="region of interest" description="Disordered" evidence="1">
    <location>
        <begin position="155"/>
        <end position="176"/>
    </location>
</feature>
<evidence type="ECO:0000259" key="2">
    <source>
        <dbReference type="PROSITE" id="PS51184"/>
    </source>
</evidence>
<dbReference type="AlphaFoldDB" id="A0A0G2FNZ3"/>
<evidence type="ECO:0000313" key="4">
    <source>
        <dbReference type="Proteomes" id="UP000034680"/>
    </source>
</evidence>
<accession>A0A0G2FNZ3</accession>
<comment type="caution">
    <text evidence="3">The sequence shown here is derived from an EMBL/GenBank/DDBJ whole genome shotgun (WGS) entry which is preliminary data.</text>
</comment>
<dbReference type="SUPFAM" id="SSF51197">
    <property type="entry name" value="Clavaminate synthase-like"/>
    <property type="match status" value="1"/>
</dbReference>
<dbReference type="Pfam" id="PF13621">
    <property type="entry name" value="Cupin_8"/>
    <property type="match status" value="1"/>
</dbReference>
<dbReference type="PANTHER" id="PTHR12461">
    <property type="entry name" value="HYPOXIA-INDUCIBLE FACTOR 1 ALPHA INHIBITOR-RELATED"/>
    <property type="match status" value="1"/>
</dbReference>
<dbReference type="OrthoDB" id="47172at2759"/>
<dbReference type="STRING" id="1214573.A0A0G2FNZ3"/>
<reference evidence="3 4" key="2">
    <citation type="submission" date="2015-05" db="EMBL/GenBank/DDBJ databases">
        <authorList>
            <person name="Morales-Cruz A."/>
            <person name="Amrine K.C."/>
            <person name="Cantu D."/>
        </authorList>
    </citation>
    <scope>NUCLEOTIDE SEQUENCE [LARGE SCALE GENOMIC DNA]</scope>
    <source>
        <strain evidence="3">DA912</strain>
    </source>
</reference>
<dbReference type="PROSITE" id="PS51184">
    <property type="entry name" value="JMJC"/>
    <property type="match status" value="1"/>
</dbReference>
<evidence type="ECO:0000256" key="1">
    <source>
        <dbReference type="SAM" id="MobiDB-lite"/>
    </source>
</evidence>
<dbReference type="InterPro" id="IPR041667">
    <property type="entry name" value="Cupin_8"/>
</dbReference>
<reference evidence="3 4" key="1">
    <citation type="submission" date="2015-05" db="EMBL/GenBank/DDBJ databases">
        <title>Distinctive expansion of gene families associated with plant cell wall degradation and secondary metabolism in the genomes of grapevine trunk pathogens.</title>
        <authorList>
            <person name="Lawrence D.P."/>
            <person name="Travadon R."/>
            <person name="Rolshausen P.E."/>
            <person name="Baumgartner K."/>
        </authorList>
    </citation>
    <scope>NUCLEOTIDE SEQUENCE [LARGE SCALE GENOMIC DNA]</scope>
    <source>
        <strain evidence="3">DA912</strain>
    </source>
</reference>
<name>A0A0G2FNZ3_9PEZI</name>
<dbReference type="EMBL" id="LCUC01000140">
    <property type="protein sequence ID" value="KKY36052.1"/>
    <property type="molecule type" value="Genomic_DNA"/>
</dbReference>
<sequence>MLGPASRIHPLRAASPRGGDDVAMADAAAHAGAHAAEGLRALCASAAASIREECGHTLRRALPADGNSSRPGEDDCAAGEVVVVVVGADAAAGDRDQPATATSATANGNGAGLGLAECGEPLVHLLSRQASRLVALYEAAAPSSHALSSPVAVAGPARTAGDEGQPNAIRSPAHGTRQLYGGHKGASCGGVPGDDLILQRLDDTISIAYSKFYAYLYKDLPLCWRQLYTDASILKFGYLFLSWSRQIRQLKRDRVDVAMSSQHTRDAAEQSVQAMVKTLDLALILAGAGGLSRGRKWIDTAFDLFESVWDPTNAGDTTTTATHGSHHGLPANITPPPAKRPRLDSSDRTAAPGQALRSFSTFEPFTPPVRNAIRRVPADAMDMAAFQRYLDRADPHRGPDPLILTGLIEDWPARYSRPWNDPEYLLSRTFGGRRLVPVELGRSYVDEGWGQKIVTFGEFLRNHIDTTSVAPHQGAPAQTARNQERRRTHAAAEQAGDPSDPPPPAPPSPTTANRPAETTAAAAAAAAAAPPPPPPPPPAEPAALAYLAQHQLFDQLPQLRNDILIPDHCYTAPPPHPTDPSQDQPELDAPLLNAWLGPPGTITPLHTDPYHNLLAQVVGRKYVRLYSPLEGAAGSMRARGREGGVEMGNTSAWDVGVLEGWDPDPMAAAAADTSTEVEEEGGGGGGGHGSGRGERKEEGGIAAAAAAAADGEAHRFGEVPFVDCILEPGDTLYVPIGWWHYVRGLSVSFSVSLWWNGGEG</sequence>
<feature type="region of interest" description="Disordered" evidence="1">
    <location>
        <begin position="467"/>
        <end position="541"/>
    </location>
</feature>
<feature type="region of interest" description="Disordered" evidence="1">
    <location>
        <begin position="667"/>
        <end position="700"/>
    </location>
</feature>
<keyword evidence="4" id="KW-1185">Reference proteome</keyword>
<feature type="compositionally biased region" description="Low complexity" evidence="1">
    <location>
        <begin position="510"/>
        <end position="528"/>
    </location>
</feature>
<evidence type="ECO:0000313" key="3">
    <source>
        <dbReference type="EMBL" id="KKY36052.1"/>
    </source>
</evidence>
<gene>
    <name evidence="3" type="ORF">UCDDA912_g04016</name>
</gene>
<dbReference type="SMART" id="SM00558">
    <property type="entry name" value="JmjC"/>
    <property type="match status" value="1"/>
</dbReference>
<feature type="region of interest" description="Disordered" evidence="1">
    <location>
        <begin position="315"/>
        <end position="351"/>
    </location>
</feature>
<dbReference type="Gene3D" id="2.60.120.650">
    <property type="entry name" value="Cupin"/>
    <property type="match status" value="1"/>
</dbReference>
<dbReference type="PANTHER" id="PTHR12461:SF101">
    <property type="entry name" value="TRNA WYBUTOSINE-SYNTHESIZING PROTEIN 4"/>
    <property type="match status" value="1"/>
</dbReference>